<organism evidence="2 3">
    <name type="scientific">Paenibacillus shunpengii</name>
    <dbReference type="NCBI Taxonomy" id="2054424"/>
    <lineage>
        <taxon>Bacteria</taxon>
        <taxon>Bacillati</taxon>
        <taxon>Bacillota</taxon>
        <taxon>Bacilli</taxon>
        <taxon>Bacillales</taxon>
        <taxon>Paenibacillaceae</taxon>
        <taxon>Paenibacillus</taxon>
    </lineage>
</organism>
<sequence>MAEAKTIKATQEVPAEPQHTKDQFLGSVKYAASVDVLNALLDSEKLYTASEVDELLRDFYGKEVRD</sequence>
<evidence type="ECO:0000313" key="3">
    <source>
        <dbReference type="Proteomes" id="UP001597540"/>
    </source>
</evidence>
<gene>
    <name evidence="2" type="ORF">ACFSVM_25630</name>
</gene>
<protein>
    <submittedName>
        <fullName evidence="2">Uncharacterized protein</fullName>
    </submittedName>
</protein>
<keyword evidence="3" id="KW-1185">Reference proteome</keyword>
<proteinExistence type="predicted"/>
<feature type="region of interest" description="Disordered" evidence="1">
    <location>
        <begin position="1"/>
        <end position="20"/>
    </location>
</feature>
<accession>A0ABW5SWJ1</accession>
<dbReference type="Proteomes" id="UP001597540">
    <property type="component" value="Unassembled WGS sequence"/>
</dbReference>
<name>A0ABW5SWJ1_9BACL</name>
<evidence type="ECO:0000313" key="2">
    <source>
        <dbReference type="EMBL" id="MFD2703815.1"/>
    </source>
</evidence>
<dbReference type="RefSeq" id="WP_379265375.1">
    <property type="nucleotide sequence ID" value="NZ_JBHUMJ010000019.1"/>
</dbReference>
<evidence type="ECO:0000256" key="1">
    <source>
        <dbReference type="SAM" id="MobiDB-lite"/>
    </source>
</evidence>
<comment type="caution">
    <text evidence="2">The sequence shown here is derived from an EMBL/GenBank/DDBJ whole genome shotgun (WGS) entry which is preliminary data.</text>
</comment>
<reference evidence="3" key="1">
    <citation type="journal article" date="2019" name="Int. J. Syst. Evol. Microbiol.">
        <title>The Global Catalogue of Microorganisms (GCM) 10K type strain sequencing project: providing services to taxonomists for standard genome sequencing and annotation.</title>
        <authorList>
            <consortium name="The Broad Institute Genomics Platform"/>
            <consortium name="The Broad Institute Genome Sequencing Center for Infectious Disease"/>
            <person name="Wu L."/>
            <person name="Ma J."/>
        </authorList>
    </citation>
    <scope>NUCLEOTIDE SEQUENCE [LARGE SCALE GENOMIC DNA]</scope>
    <source>
        <strain evidence="3">KCTC 33849</strain>
    </source>
</reference>
<dbReference type="EMBL" id="JBHUMJ010000019">
    <property type="protein sequence ID" value="MFD2703815.1"/>
    <property type="molecule type" value="Genomic_DNA"/>
</dbReference>